<evidence type="ECO:0000313" key="2">
    <source>
        <dbReference type="Proteomes" id="UP000259030"/>
    </source>
</evidence>
<proteinExistence type="predicted"/>
<name>A0A221T3I8_9DEIO</name>
<organism evidence="1 2">
    <name type="scientific">Deinococcus ficus</name>
    <dbReference type="NCBI Taxonomy" id="317577"/>
    <lineage>
        <taxon>Bacteria</taxon>
        <taxon>Thermotogati</taxon>
        <taxon>Deinococcota</taxon>
        <taxon>Deinococci</taxon>
        <taxon>Deinococcales</taxon>
        <taxon>Deinococcaceae</taxon>
        <taxon>Deinococcus</taxon>
    </lineage>
</organism>
<reference evidence="1 2" key="1">
    <citation type="submission" date="2017-05" db="EMBL/GenBank/DDBJ databases">
        <title>The complete genome sequence of Deinococcus ficus isolated from the rhizosphere of the Ficus religiosa L. in Taiwan.</title>
        <authorList>
            <person name="Wu K.-M."/>
            <person name="Liao T.-L."/>
            <person name="Liu Y.-M."/>
            <person name="Young C.-C."/>
            <person name="Tsai S.-F."/>
        </authorList>
    </citation>
    <scope>NUCLEOTIDE SEQUENCE [LARGE SCALE GENOMIC DNA]</scope>
    <source>
        <strain evidence="1 2">CC-FR2-10</strain>
        <plasmid evidence="2">pdfi3</plasmid>
    </source>
</reference>
<sequence>MELIEVPGVFNPYQERHMGTRCDFPVPPTFTNALFHALCHMNDETFDGYMMVATGDTPLMFLKRMDTDDEQYELIPSQPAMDANPALAQELQGPFDEALRRLDQYRAYRRMSGHSAGHLRQMLSDTAALA</sequence>
<geneLocation type="plasmid" evidence="2">
    <name>pdfi3</name>
</geneLocation>
<protein>
    <submittedName>
        <fullName evidence="1">Uncharacterized protein</fullName>
    </submittedName>
</protein>
<gene>
    <name evidence="1" type="ORF">DFI_19855</name>
</gene>
<dbReference type="EMBL" id="CP021084">
    <property type="protein sequence ID" value="ASN83455.1"/>
    <property type="molecule type" value="Genomic_DNA"/>
</dbReference>
<dbReference type="KEGG" id="dfc:DFI_19855"/>
<dbReference type="Proteomes" id="UP000259030">
    <property type="component" value="Plasmid pDFI3"/>
</dbReference>
<accession>A0A221T3I8</accession>
<keyword evidence="2" id="KW-1185">Reference proteome</keyword>
<keyword evidence="1" id="KW-0614">Plasmid</keyword>
<dbReference type="RefSeq" id="WP_027462885.1">
    <property type="nucleotide sequence ID" value="NZ_CP021084.1"/>
</dbReference>
<dbReference type="AlphaFoldDB" id="A0A221T3I8"/>
<evidence type="ECO:0000313" key="1">
    <source>
        <dbReference type="EMBL" id="ASN83455.1"/>
    </source>
</evidence>